<dbReference type="EMBL" id="AP025293">
    <property type="protein sequence ID" value="BDD00894.1"/>
    <property type="molecule type" value="Genomic_DNA"/>
</dbReference>
<keyword evidence="3" id="KW-1185">Reference proteome</keyword>
<gene>
    <name evidence="2" type="ORF">PEPS_31740</name>
</gene>
<keyword evidence="2" id="KW-0614">Plasmid</keyword>
<feature type="domain" description="N-acetyltransferase" evidence="1">
    <location>
        <begin position="1"/>
        <end position="137"/>
    </location>
</feature>
<protein>
    <submittedName>
        <fullName evidence="2">N-acetyltransferase</fullName>
    </submittedName>
</protein>
<dbReference type="CDD" id="cd04301">
    <property type="entry name" value="NAT_SF"/>
    <property type="match status" value="1"/>
</dbReference>
<organism evidence="2 3">
    <name type="scientific">Persicobacter psychrovividus</name>
    <dbReference type="NCBI Taxonomy" id="387638"/>
    <lineage>
        <taxon>Bacteria</taxon>
        <taxon>Pseudomonadati</taxon>
        <taxon>Bacteroidota</taxon>
        <taxon>Cytophagia</taxon>
        <taxon>Cytophagales</taxon>
        <taxon>Persicobacteraceae</taxon>
        <taxon>Persicobacter</taxon>
    </lineage>
</organism>
<evidence type="ECO:0000313" key="3">
    <source>
        <dbReference type="Proteomes" id="UP001354989"/>
    </source>
</evidence>
<evidence type="ECO:0000259" key="1">
    <source>
        <dbReference type="PROSITE" id="PS51186"/>
    </source>
</evidence>
<proteinExistence type="predicted"/>
<dbReference type="Gene3D" id="3.40.630.30">
    <property type="match status" value="1"/>
</dbReference>
<dbReference type="InterPro" id="IPR000182">
    <property type="entry name" value="GNAT_dom"/>
</dbReference>
<name>A0ABM7VIT7_9BACT</name>
<sequence length="137" mass="16189">MERRKIEQIHPVLCWRIRQEVMYPQEELSFVAIEGDEEAIHHGYFLNNELLGVLSWFIDGEEAQFRKFAVKEKVQGQGIGTEMLQYGLAEMRTLGIRKVWCNARLEKRAFYERFGLSCTDQQFVRHGISYVIMELKT</sequence>
<dbReference type="SUPFAM" id="SSF55729">
    <property type="entry name" value="Acyl-CoA N-acyltransferases (Nat)"/>
    <property type="match status" value="1"/>
</dbReference>
<dbReference type="RefSeq" id="WP_338398135.1">
    <property type="nucleotide sequence ID" value="NZ_AP025293.1"/>
</dbReference>
<dbReference type="Proteomes" id="UP001354989">
    <property type="component" value="Plasmid pPP1"/>
</dbReference>
<geneLocation type="plasmid" evidence="2 3">
    <name>pPP1</name>
</geneLocation>
<accession>A0ABM7VIT7</accession>
<dbReference type="Pfam" id="PF13673">
    <property type="entry name" value="Acetyltransf_10"/>
    <property type="match status" value="1"/>
</dbReference>
<evidence type="ECO:0000313" key="2">
    <source>
        <dbReference type="EMBL" id="BDD00894.1"/>
    </source>
</evidence>
<reference evidence="2 3" key="1">
    <citation type="submission" date="2021-12" db="EMBL/GenBank/DDBJ databases">
        <title>Genome sequencing of bacteria with rrn-lacking chromosome and rrn-plasmid.</title>
        <authorList>
            <person name="Anda M."/>
            <person name="Iwasaki W."/>
        </authorList>
    </citation>
    <scope>NUCLEOTIDE SEQUENCE [LARGE SCALE GENOMIC DNA]</scope>
    <source>
        <strain evidence="2 3">NBRC 101262</strain>
        <plasmid evidence="2 3">pPP1</plasmid>
    </source>
</reference>
<dbReference type="PROSITE" id="PS51186">
    <property type="entry name" value="GNAT"/>
    <property type="match status" value="1"/>
</dbReference>
<dbReference type="InterPro" id="IPR016181">
    <property type="entry name" value="Acyl_CoA_acyltransferase"/>
</dbReference>